<sequence length="362" mass="42380">MNEVMINKLKQKNKELINILIQKVRNEYENDIDLIGICGSFFTGDFYEKSDLDLLVVLNNDRGWGFSKCFILDDIGYDFYGSTWTKLEDMAKFDNTFASHAIDVDIVYSRNNECVERFMKLREKALNIINGSMNPEMLKKTKKHLDDSILSYGQMMLEDEIGIVRKLSGDVINNLTNTVCYLNHNYFKLGVKRQLEELMVMERVPKDFERYFNNVILAKSVFEIKQATAILIKIVRDLYDEIAEEIIDKPVPTKDNLKGTYEEVWSNWRNKIQYALENNDKFLAFSSGVSCHNFYNEMHISRGTALINLMKDFQAENLEEFSNAFSEAMEIYRHEYDKLGMQVVIYDSIDKFKVDYLGEYNL</sequence>
<dbReference type="Gene3D" id="3.30.460.10">
    <property type="entry name" value="Beta Polymerase, domain 2"/>
    <property type="match status" value="1"/>
</dbReference>
<dbReference type="RefSeq" id="WP_200271006.1">
    <property type="nucleotide sequence ID" value="NZ_JAENHN010000045.1"/>
</dbReference>
<gene>
    <name evidence="2" type="ORF">JHL18_15965</name>
</gene>
<name>A0ABS1ERY1_9CLOT</name>
<proteinExistence type="predicted"/>
<protein>
    <submittedName>
        <fullName evidence="2">Nucleotidyltransferase domain-containing protein</fullName>
    </submittedName>
</protein>
<feature type="domain" description="Polymerase nucleotidyl transferase" evidence="1">
    <location>
        <begin position="20"/>
        <end position="80"/>
    </location>
</feature>
<evidence type="ECO:0000259" key="1">
    <source>
        <dbReference type="Pfam" id="PF01909"/>
    </source>
</evidence>
<keyword evidence="3" id="KW-1185">Reference proteome</keyword>
<evidence type="ECO:0000313" key="3">
    <source>
        <dbReference type="Proteomes" id="UP000596739"/>
    </source>
</evidence>
<reference evidence="3" key="1">
    <citation type="submission" date="2021-01" db="EMBL/GenBank/DDBJ databases">
        <title>Genome public.</title>
        <authorList>
            <person name="Liu C."/>
            <person name="Sun Q."/>
        </authorList>
    </citation>
    <scope>NUCLEOTIDE SEQUENCE [LARGE SCALE GENOMIC DNA]</scope>
    <source>
        <strain evidence="3">YIM B02505</strain>
    </source>
</reference>
<dbReference type="Pfam" id="PF01909">
    <property type="entry name" value="NTP_transf_2"/>
    <property type="match status" value="1"/>
</dbReference>
<accession>A0ABS1ERY1</accession>
<dbReference type="EMBL" id="JAENHN010000045">
    <property type="protein sequence ID" value="MBK1812119.1"/>
    <property type="molecule type" value="Genomic_DNA"/>
</dbReference>
<organism evidence="2 3">
    <name type="scientific">Clostridium yunnanense</name>
    <dbReference type="NCBI Taxonomy" id="2800325"/>
    <lineage>
        <taxon>Bacteria</taxon>
        <taxon>Bacillati</taxon>
        <taxon>Bacillota</taxon>
        <taxon>Clostridia</taxon>
        <taxon>Eubacteriales</taxon>
        <taxon>Clostridiaceae</taxon>
        <taxon>Clostridium</taxon>
    </lineage>
</organism>
<dbReference type="InterPro" id="IPR002934">
    <property type="entry name" value="Polymerase_NTP_transf_dom"/>
</dbReference>
<dbReference type="InterPro" id="IPR043519">
    <property type="entry name" value="NT_sf"/>
</dbReference>
<dbReference type="SUPFAM" id="SSF81301">
    <property type="entry name" value="Nucleotidyltransferase"/>
    <property type="match status" value="1"/>
</dbReference>
<comment type="caution">
    <text evidence="2">The sequence shown here is derived from an EMBL/GenBank/DDBJ whole genome shotgun (WGS) entry which is preliminary data.</text>
</comment>
<evidence type="ECO:0000313" key="2">
    <source>
        <dbReference type="EMBL" id="MBK1812119.1"/>
    </source>
</evidence>
<dbReference type="Proteomes" id="UP000596739">
    <property type="component" value="Unassembled WGS sequence"/>
</dbReference>